<keyword evidence="3" id="KW-0804">Transcription</keyword>
<evidence type="ECO:0000259" key="4">
    <source>
        <dbReference type="PROSITE" id="PS50995"/>
    </source>
</evidence>
<dbReference type="InterPro" id="IPR036390">
    <property type="entry name" value="WH_DNA-bd_sf"/>
</dbReference>
<dbReference type="InterPro" id="IPR023187">
    <property type="entry name" value="Tscrpt_reg_MarR-type_CS"/>
</dbReference>
<evidence type="ECO:0000313" key="5">
    <source>
        <dbReference type="EMBL" id="MCX2981212.1"/>
    </source>
</evidence>
<reference evidence="5" key="1">
    <citation type="submission" date="2019-02" db="EMBL/GenBank/DDBJ databases">
        <authorList>
            <person name="Li S.-H."/>
        </authorList>
    </citation>
    <scope>NUCLEOTIDE SEQUENCE</scope>
    <source>
        <strain evidence="5">IMCC14734</strain>
    </source>
</reference>
<evidence type="ECO:0000256" key="2">
    <source>
        <dbReference type="ARBA" id="ARBA00023125"/>
    </source>
</evidence>
<proteinExistence type="predicted"/>
<dbReference type="InterPro" id="IPR036388">
    <property type="entry name" value="WH-like_DNA-bd_sf"/>
</dbReference>
<dbReference type="InterPro" id="IPR039422">
    <property type="entry name" value="MarR/SlyA-like"/>
</dbReference>
<protein>
    <submittedName>
        <fullName evidence="5">MarR family transcriptional regulator</fullName>
    </submittedName>
</protein>
<dbReference type="PROSITE" id="PS01117">
    <property type="entry name" value="HTH_MARR_1"/>
    <property type="match status" value="1"/>
</dbReference>
<dbReference type="EMBL" id="SHNN01000002">
    <property type="protein sequence ID" value="MCX2981212.1"/>
    <property type="molecule type" value="Genomic_DNA"/>
</dbReference>
<evidence type="ECO:0000256" key="1">
    <source>
        <dbReference type="ARBA" id="ARBA00023015"/>
    </source>
</evidence>
<dbReference type="SUPFAM" id="SSF46785">
    <property type="entry name" value="Winged helix' DNA-binding domain"/>
    <property type="match status" value="1"/>
</dbReference>
<evidence type="ECO:0000256" key="3">
    <source>
        <dbReference type="ARBA" id="ARBA00023163"/>
    </source>
</evidence>
<dbReference type="PROSITE" id="PS50995">
    <property type="entry name" value="HTH_MARR_2"/>
    <property type="match status" value="1"/>
</dbReference>
<dbReference type="PANTHER" id="PTHR33164">
    <property type="entry name" value="TRANSCRIPTIONAL REGULATOR, MARR FAMILY"/>
    <property type="match status" value="1"/>
</dbReference>
<organism evidence="5 6">
    <name type="scientific">Candidatus Litorirhabdus singularis</name>
    <dbReference type="NCBI Taxonomy" id="2518993"/>
    <lineage>
        <taxon>Bacteria</taxon>
        <taxon>Pseudomonadati</taxon>
        <taxon>Pseudomonadota</taxon>
        <taxon>Gammaproteobacteria</taxon>
        <taxon>Cellvibrionales</taxon>
        <taxon>Halieaceae</taxon>
        <taxon>Candidatus Litorirhabdus</taxon>
    </lineage>
</organism>
<dbReference type="Pfam" id="PF12802">
    <property type="entry name" value="MarR_2"/>
    <property type="match status" value="1"/>
</dbReference>
<dbReference type="SMART" id="SM00347">
    <property type="entry name" value="HTH_MARR"/>
    <property type="match status" value="1"/>
</dbReference>
<dbReference type="Gene3D" id="1.10.10.10">
    <property type="entry name" value="Winged helix-like DNA-binding domain superfamily/Winged helix DNA-binding domain"/>
    <property type="match status" value="1"/>
</dbReference>
<comment type="caution">
    <text evidence="5">The sequence shown here is derived from an EMBL/GenBank/DDBJ whole genome shotgun (WGS) entry which is preliminary data.</text>
</comment>
<evidence type="ECO:0000313" key="6">
    <source>
        <dbReference type="Proteomes" id="UP001143362"/>
    </source>
</evidence>
<keyword evidence="2" id="KW-0238">DNA-binding</keyword>
<keyword evidence="1" id="KW-0805">Transcription regulation</keyword>
<dbReference type="InterPro" id="IPR000835">
    <property type="entry name" value="HTH_MarR-typ"/>
</dbReference>
<dbReference type="PANTHER" id="PTHR33164:SF99">
    <property type="entry name" value="MARR FAMILY REGULATORY PROTEIN"/>
    <property type="match status" value="1"/>
</dbReference>
<sequence>MRQPTKVRIMTPSTNDTHLAYQLSNNLSRLLLEFGRDYERRILKVLHQRGHADVRPCHSAVFSNLGLGAVRVTELAERAQITQQAMGKILKELERLGYVARDIDGNDRRAKKIRLTERGREMVRDSMNVVLEVRKEYALKAGEDQLEALESQLARCVDSIELEYLPESWANLSKSP</sequence>
<accession>A0ABT3TIN2</accession>
<keyword evidence="6" id="KW-1185">Reference proteome</keyword>
<dbReference type="PRINTS" id="PR00598">
    <property type="entry name" value="HTHMARR"/>
</dbReference>
<feature type="domain" description="HTH marR-type" evidence="4">
    <location>
        <begin position="24"/>
        <end position="158"/>
    </location>
</feature>
<gene>
    <name evidence="5" type="ORF">EYC98_10095</name>
</gene>
<name>A0ABT3TIN2_9GAMM</name>
<dbReference type="Proteomes" id="UP001143362">
    <property type="component" value="Unassembled WGS sequence"/>
</dbReference>